<organism evidence="8">
    <name type="scientific">hydrothermal vent metagenome</name>
    <dbReference type="NCBI Taxonomy" id="652676"/>
    <lineage>
        <taxon>unclassified sequences</taxon>
        <taxon>metagenomes</taxon>
        <taxon>ecological metagenomes</taxon>
    </lineage>
</organism>
<dbReference type="Pfam" id="PF02789">
    <property type="entry name" value="Peptidase_M17_N"/>
    <property type="match status" value="1"/>
</dbReference>
<dbReference type="PROSITE" id="PS00631">
    <property type="entry name" value="CYTOSOL_AP"/>
    <property type="match status" value="1"/>
</dbReference>
<dbReference type="InterPro" id="IPR011356">
    <property type="entry name" value="Leucine_aapep/pepB"/>
</dbReference>
<evidence type="ECO:0000256" key="2">
    <source>
        <dbReference type="ARBA" id="ARBA00009528"/>
    </source>
</evidence>
<protein>
    <recommendedName>
        <fullName evidence="3">leucyl aminopeptidase</fullName>
        <ecNumber evidence="3">3.4.11.1</ecNumber>
    </recommendedName>
</protein>
<dbReference type="InterPro" id="IPR008283">
    <property type="entry name" value="Peptidase_M17_N"/>
</dbReference>
<dbReference type="SUPFAM" id="SSF52949">
    <property type="entry name" value="Macro domain-like"/>
    <property type="match status" value="1"/>
</dbReference>
<evidence type="ECO:0000256" key="1">
    <source>
        <dbReference type="ARBA" id="ARBA00000135"/>
    </source>
</evidence>
<dbReference type="InterPro" id="IPR043472">
    <property type="entry name" value="Macro_dom-like"/>
</dbReference>
<gene>
    <name evidence="8" type="ORF">MNBD_ALPHA05-1455</name>
</gene>
<keyword evidence="6 8" id="KW-0378">Hydrolase</keyword>
<dbReference type="PANTHER" id="PTHR11963:SF23">
    <property type="entry name" value="CYTOSOL AMINOPEPTIDASE"/>
    <property type="match status" value="1"/>
</dbReference>
<evidence type="ECO:0000259" key="7">
    <source>
        <dbReference type="PROSITE" id="PS00631"/>
    </source>
</evidence>
<comment type="similarity">
    <text evidence="2">Belongs to the peptidase M17 family.</text>
</comment>
<dbReference type="Gene3D" id="3.40.220.10">
    <property type="entry name" value="Leucine Aminopeptidase, subunit E, domain 1"/>
    <property type="match status" value="1"/>
</dbReference>
<evidence type="ECO:0000256" key="3">
    <source>
        <dbReference type="ARBA" id="ARBA00012565"/>
    </source>
</evidence>
<dbReference type="PANTHER" id="PTHR11963">
    <property type="entry name" value="LEUCINE AMINOPEPTIDASE-RELATED"/>
    <property type="match status" value="1"/>
</dbReference>
<dbReference type="NCBIfam" id="NF002077">
    <property type="entry name" value="PRK00913.2-4"/>
    <property type="match status" value="1"/>
</dbReference>
<dbReference type="SUPFAM" id="SSF53187">
    <property type="entry name" value="Zn-dependent exopeptidases"/>
    <property type="match status" value="1"/>
</dbReference>
<dbReference type="NCBIfam" id="NF002073">
    <property type="entry name" value="PRK00913.1-2"/>
    <property type="match status" value="1"/>
</dbReference>
<dbReference type="NCBIfam" id="NF002074">
    <property type="entry name" value="PRK00913.1-4"/>
    <property type="match status" value="1"/>
</dbReference>
<evidence type="ECO:0000256" key="5">
    <source>
        <dbReference type="ARBA" id="ARBA00022670"/>
    </source>
</evidence>
<dbReference type="NCBIfam" id="NF002075">
    <property type="entry name" value="PRK00913.2-2"/>
    <property type="match status" value="1"/>
</dbReference>
<dbReference type="GO" id="GO:0030145">
    <property type="term" value="F:manganese ion binding"/>
    <property type="evidence" value="ECO:0007669"/>
    <property type="project" value="InterPro"/>
</dbReference>
<dbReference type="HAMAP" id="MF_00181">
    <property type="entry name" value="Cytosol_peptidase_M17"/>
    <property type="match status" value="1"/>
</dbReference>
<keyword evidence="4 8" id="KW-0031">Aminopeptidase</keyword>
<keyword evidence="5" id="KW-0645">Protease</keyword>
<name>A0A3B0RS10_9ZZZZ</name>
<evidence type="ECO:0000313" key="8">
    <source>
        <dbReference type="EMBL" id="VAV91256.1"/>
    </source>
</evidence>
<proteinExistence type="inferred from homology"/>
<accession>A0A3B0RS10</accession>
<comment type="catalytic activity">
    <reaction evidence="1">
        <text>Release of an N-terminal amino acid, Xaa-|-Yaa-, in which Xaa is preferably Leu, but may be other amino acids including Pro although not Arg or Lys, and Yaa may be Pro. Amino acid amides and methyl esters are also readily hydrolyzed, but rates on arylamides are exceedingly low.</text>
        <dbReference type="EC" id="3.4.11.1"/>
    </reaction>
</comment>
<dbReference type="CDD" id="cd00433">
    <property type="entry name" value="Peptidase_M17"/>
    <property type="match status" value="1"/>
</dbReference>
<dbReference type="Pfam" id="PF00883">
    <property type="entry name" value="Peptidase_M17"/>
    <property type="match status" value="1"/>
</dbReference>
<feature type="domain" description="Cytosol aminopeptidase" evidence="7">
    <location>
        <begin position="341"/>
        <end position="348"/>
    </location>
</feature>
<sequence length="496" mass="52126">MQVTFSTAALPKIGAIIIPVFEDGKKAKAYQDINAKTDGALDRAAKAAGYKPKKGRFLEIMSPAGISNGRVVLIGAGATKDFTALDAEALGGRVIARLQASREKTAVFALDGLSAKKLNAGEMAARIAHGARMRSYRFDKYRTTVEKDDKPALTKIAIHTSAAGAKAAFTPHEKIGDGIFLTRDLVSEPANVLYPDSFAKRCQKLAALGVKVKVLGVPEMKKLGMGSLLGVGLGSEKPSRLVAMEWMGGKKGDAPLALVGKGVTFDTGGISLKPGPGMGDMKWDMGGAGAVTGAMAALAGRKAKANVVGVIGLVENMPDGKAQRPGDVVKSMSGQTIEVLNTDAEGRLVLADALWWTQETYKPETVIDLATLTGAILVALAHEFGGMFTKDDALAKKLIAAGEATGDKLWRMPLTKNHDDMIKSDIADMQNIGGKGAGSSTAAAFLGRFIKDNVSWAHLDIAGMAWNEKDTPTIPKGGAGYGVRLLDEFVRANFEG</sequence>
<dbReference type="InterPro" id="IPR023042">
    <property type="entry name" value="Peptidase_M17_leu_NH2_pept"/>
</dbReference>
<dbReference type="Gene3D" id="3.40.630.10">
    <property type="entry name" value="Zn peptidases"/>
    <property type="match status" value="1"/>
</dbReference>
<evidence type="ECO:0000256" key="4">
    <source>
        <dbReference type="ARBA" id="ARBA00022438"/>
    </source>
</evidence>
<dbReference type="InterPro" id="IPR000819">
    <property type="entry name" value="Peptidase_M17_C"/>
</dbReference>
<dbReference type="EC" id="3.4.11.1" evidence="3"/>
<dbReference type="GO" id="GO:0006508">
    <property type="term" value="P:proteolysis"/>
    <property type="evidence" value="ECO:0007669"/>
    <property type="project" value="UniProtKB-KW"/>
</dbReference>
<dbReference type="PRINTS" id="PR00481">
    <property type="entry name" value="LAMNOPPTDASE"/>
</dbReference>
<dbReference type="EMBL" id="UOEH01000059">
    <property type="protein sequence ID" value="VAV91256.1"/>
    <property type="molecule type" value="Genomic_DNA"/>
</dbReference>
<dbReference type="GO" id="GO:0005737">
    <property type="term" value="C:cytoplasm"/>
    <property type="evidence" value="ECO:0007669"/>
    <property type="project" value="InterPro"/>
</dbReference>
<reference evidence="8" key="1">
    <citation type="submission" date="2018-06" db="EMBL/GenBank/DDBJ databases">
        <authorList>
            <person name="Zhirakovskaya E."/>
        </authorList>
    </citation>
    <scope>NUCLEOTIDE SEQUENCE</scope>
</reference>
<dbReference type="GO" id="GO:0070006">
    <property type="term" value="F:metalloaminopeptidase activity"/>
    <property type="evidence" value="ECO:0007669"/>
    <property type="project" value="InterPro"/>
</dbReference>
<evidence type="ECO:0000256" key="6">
    <source>
        <dbReference type="ARBA" id="ARBA00022801"/>
    </source>
</evidence>
<dbReference type="AlphaFoldDB" id="A0A3B0RS10"/>